<keyword evidence="5 6" id="KW-0413">Isomerase</keyword>
<dbReference type="Gene3D" id="2.60.120.10">
    <property type="entry name" value="Jelly Rolls"/>
    <property type="match status" value="1"/>
</dbReference>
<dbReference type="Pfam" id="PF00908">
    <property type="entry name" value="dTDP_sugar_isom"/>
    <property type="match status" value="1"/>
</dbReference>
<comment type="pathway">
    <text evidence="5">Carbohydrate biosynthesis; dTDP-L-rhamnose biosynthesis.</text>
</comment>
<evidence type="ECO:0000256" key="1">
    <source>
        <dbReference type="ARBA" id="ARBA00001298"/>
    </source>
</evidence>
<organism evidence="6 7">
    <name type="scientific">Bradyrhizobium zhanjiangense</name>
    <dbReference type="NCBI Taxonomy" id="1325107"/>
    <lineage>
        <taxon>Bacteria</taxon>
        <taxon>Pseudomonadati</taxon>
        <taxon>Pseudomonadota</taxon>
        <taxon>Alphaproteobacteria</taxon>
        <taxon>Hyphomicrobiales</taxon>
        <taxon>Nitrobacteraceae</taxon>
        <taxon>Bradyrhizobium</taxon>
    </lineage>
</organism>
<gene>
    <name evidence="6" type="primary">rfbC</name>
    <name evidence="6" type="ORF">EAS62_11650</name>
</gene>
<comment type="function">
    <text evidence="2 5">Catalyzes the epimerization of the C3' and C5'positions of dTDP-6-deoxy-D-xylo-4-hexulose, forming dTDP-6-deoxy-L-lyxo-4-hexulose.</text>
</comment>
<accession>A0ABY0DMH9</accession>
<keyword evidence="7" id="KW-1185">Reference proteome</keyword>
<dbReference type="CDD" id="cd00438">
    <property type="entry name" value="cupin_RmlC"/>
    <property type="match status" value="1"/>
</dbReference>
<dbReference type="SUPFAM" id="SSF51182">
    <property type="entry name" value="RmlC-like cupins"/>
    <property type="match status" value="1"/>
</dbReference>
<dbReference type="InterPro" id="IPR011051">
    <property type="entry name" value="RmlC_Cupin_sf"/>
</dbReference>
<name>A0ABY0DMH9_9BRAD</name>
<dbReference type="InterPro" id="IPR014710">
    <property type="entry name" value="RmlC-like_jellyroll"/>
</dbReference>
<dbReference type="PANTHER" id="PTHR21047">
    <property type="entry name" value="DTDP-6-DEOXY-D-GLUCOSE-3,5 EPIMERASE"/>
    <property type="match status" value="1"/>
</dbReference>
<evidence type="ECO:0000256" key="5">
    <source>
        <dbReference type="RuleBase" id="RU364069"/>
    </source>
</evidence>
<dbReference type="Proteomes" id="UP000289946">
    <property type="component" value="Unassembled WGS sequence"/>
</dbReference>
<protein>
    <recommendedName>
        <fullName evidence="4 5">dTDP-4-dehydrorhamnose 3,5-epimerase</fullName>
        <ecNumber evidence="3 5">5.1.3.13</ecNumber>
    </recommendedName>
    <alternativeName>
        <fullName evidence="5">Thymidine diphospho-4-keto-rhamnose 3,5-epimerase</fullName>
    </alternativeName>
</protein>
<comment type="catalytic activity">
    <reaction evidence="1 5">
        <text>dTDP-4-dehydro-6-deoxy-alpha-D-glucose = dTDP-4-dehydro-beta-L-rhamnose</text>
        <dbReference type="Rhea" id="RHEA:16969"/>
        <dbReference type="ChEBI" id="CHEBI:57649"/>
        <dbReference type="ChEBI" id="CHEBI:62830"/>
        <dbReference type="EC" id="5.1.3.13"/>
    </reaction>
</comment>
<comment type="similarity">
    <text evidence="5">Belongs to the dTDP-4-dehydrorhamnose 3,5-epimerase family.</text>
</comment>
<dbReference type="NCBIfam" id="TIGR01221">
    <property type="entry name" value="rmlC"/>
    <property type="match status" value="1"/>
</dbReference>
<reference evidence="6 7" key="1">
    <citation type="submission" date="2018-10" db="EMBL/GenBank/DDBJ databases">
        <title>Bradyrhizobium sp. nov., isolated from effective nodules of peanut in China.</title>
        <authorList>
            <person name="Li Y."/>
        </authorList>
    </citation>
    <scope>NUCLEOTIDE SEQUENCE [LARGE SCALE GENOMIC DNA]</scope>
    <source>
        <strain evidence="6 7">CCBAU 51781</strain>
    </source>
</reference>
<proteinExistence type="inferred from homology"/>
<evidence type="ECO:0000313" key="6">
    <source>
        <dbReference type="EMBL" id="RXG96255.1"/>
    </source>
</evidence>
<comment type="subunit">
    <text evidence="5">Homodimer.</text>
</comment>
<dbReference type="EMBL" id="RDRA01000006">
    <property type="protein sequence ID" value="RXG96255.1"/>
    <property type="molecule type" value="Genomic_DNA"/>
</dbReference>
<comment type="caution">
    <text evidence="6">The sequence shown here is derived from an EMBL/GenBank/DDBJ whole genome shotgun (WGS) entry which is preliminary data.</text>
</comment>
<dbReference type="RefSeq" id="WP_128939383.1">
    <property type="nucleotide sequence ID" value="NZ_RDRA01000006.1"/>
</dbReference>
<dbReference type="GO" id="GO:0008830">
    <property type="term" value="F:dTDP-4-dehydrorhamnose 3,5-epimerase activity"/>
    <property type="evidence" value="ECO:0007669"/>
    <property type="project" value="UniProtKB-EC"/>
</dbReference>
<dbReference type="EC" id="5.1.3.13" evidence="3 5"/>
<sequence>MRFIPTTLKDAHIIELEPARDDRGFFARTLCVDAFAERGLEIQYPQHSISYSARRGTLRGLHFQREPHSEAKLIRCTRGAILDVIVDIRRNSPSFRRWQTFELSSTNCRELYVPKGFAHGFQTLCDEVEVSYLISTRYAPGFAGGIRYDDPALGIEWPLPVTEISERDLRWPSFSE</sequence>
<evidence type="ECO:0000313" key="7">
    <source>
        <dbReference type="Proteomes" id="UP000289946"/>
    </source>
</evidence>
<evidence type="ECO:0000256" key="2">
    <source>
        <dbReference type="ARBA" id="ARBA00001997"/>
    </source>
</evidence>
<dbReference type="InterPro" id="IPR000888">
    <property type="entry name" value="RmlC-like"/>
</dbReference>
<dbReference type="PANTHER" id="PTHR21047:SF2">
    <property type="entry name" value="THYMIDINE DIPHOSPHO-4-KETO-RHAMNOSE 3,5-EPIMERASE"/>
    <property type="match status" value="1"/>
</dbReference>
<evidence type="ECO:0000256" key="4">
    <source>
        <dbReference type="ARBA" id="ARBA00019595"/>
    </source>
</evidence>
<evidence type="ECO:0000256" key="3">
    <source>
        <dbReference type="ARBA" id="ARBA00012098"/>
    </source>
</evidence>